<name>A0ABN7WXD6_GIGMA</name>
<evidence type="ECO:0000313" key="2">
    <source>
        <dbReference type="Proteomes" id="UP000789901"/>
    </source>
</evidence>
<gene>
    <name evidence="1" type="ORF">GMARGA_LOCUS35420</name>
</gene>
<feature type="non-terminal residue" evidence="1">
    <location>
        <position position="178"/>
    </location>
</feature>
<protein>
    <submittedName>
        <fullName evidence="1">7862_t:CDS:1</fullName>
    </submittedName>
</protein>
<dbReference type="EMBL" id="CAJVQB010065768">
    <property type="protein sequence ID" value="CAG8841421.1"/>
    <property type="molecule type" value="Genomic_DNA"/>
</dbReference>
<feature type="non-terminal residue" evidence="1">
    <location>
        <position position="1"/>
    </location>
</feature>
<sequence>NISKDIVAISAPKSELEQKLEFYRNKAAVPNTVKATQNWMKKFDEFQQYYNYTTPIESIEDPCLIEKQICEFIAQMTKKDRGEYKAKTVKQAIDTLNRYINKNGIIRGLNLYDKYQFPDLHNVLNDKMKDLQEKGLGEQKGSMALTVHQFQVQSDESILFYRYHSKNNQRGIEGENAH</sequence>
<evidence type="ECO:0000313" key="1">
    <source>
        <dbReference type="EMBL" id="CAG8841421.1"/>
    </source>
</evidence>
<dbReference type="Proteomes" id="UP000789901">
    <property type="component" value="Unassembled WGS sequence"/>
</dbReference>
<reference evidence="1 2" key="1">
    <citation type="submission" date="2021-06" db="EMBL/GenBank/DDBJ databases">
        <authorList>
            <person name="Kallberg Y."/>
            <person name="Tangrot J."/>
            <person name="Rosling A."/>
        </authorList>
    </citation>
    <scope>NUCLEOTIDE SEQUENCE [LARGE SCALE GENOMIC DNA]</scope>
    <source>
        <strain evidence="1 2">120-4 pot B 10/14</strain>
    </source>
</reference>
<keyword evidence="2" id="KW-1185">Reference proteome</keyword>
<comment type="caution">
    <text evidence="1">The sequence shown here is derived from an EMBL/GenBank/DDBJ whole genome shotgun (WGS) entry which is preliminary data.</text>
</comment>
<proteinExistence type="predicted"/>
<organism evidence="1 2">
    <name type="scientific">Gigaspora margarita</name>
    <dbReference type="NCBI Taxonomy" id="4874"/>
    <lineage>
        <taxon>Eukaryota</taxon>
        <taxon>Fungi</taxon>
        <taxon>Fungi incertae sedis</taxon>
        <taxon>Mucoromycota</taxon>
        <taxon>Glomeromycotina</taxon>
        <taxon>Glomeromycetes</taxon>
        <taxon>Diversisporales</taxon>
        <taxon>Gigasporaceae</taxon>
        <taxon>Gigaspora</taxon>
    </lineage>
</organism>
<accession>A0ABN7WXD6</accession>